<dbReference type="Pfam" id="PF00587">
    <property type="entry name" value="tRNA-synt_2b"/>
    <property type="match status" value="1"/>
</dbReference>
<feature type="domain" description="Aminoacyl-transfer RNA synthetases class-II family profile" evidence="8">
    <location>
        <begin position="15"/>
        <end position="454"/>
    </location>
</feature>
<keyword evidence="2 9" id="KW-0436">Ligase</keyword>
<dbReference type="InterPro" id="IPR007214">
    <property type="entry name" value="YbaK/aa-tRNA-synth-assoc-dom"/>
</dbReference>
<dbReference type="GO" id="GO:0002161">
    <property type="term" value="F:aminoacyl-tRNA deacylase activity"/>
    <property type="evidence" value="ECO:0007669"/>
    <property type="project" value="InterPro"/>
</dbReference>
<gene>
    <name evidence="9" type="ORF">I573_01418</name>
</gene>
<evidence type="ECO:0000256" key="4">
    <source>
        <dbReference type="ARBA" id="ARBA00022840"/>
    </source>
</evidence>
<dbReference type="SUPFAM" id="SSF55826">
    <property type="entry name" value="YbaK/ProRS associated domain"/>
    <property type="match status" value="1"/>
</dbReference>
<dbReference type="RefSeq" id="WP_016185714.1">
    <property type="nucleotide sequence ID" value="NZ_ASWO01000005.1"/>
</dbReference>
<dbReference type="Pfam" id="PF04073">
    <property type="entry name" value="tRNA_edit"/>
    <property type="match status" value="1"/>
</dbReference>
<dbReference type="GO" id="GO:0005829">
    <property type="term" value="C:cytosol"/>
    <property type="evidence" value="ECO:0007669"/>
    <property type="project" value="TreeGrafter"/>
</dbReference>
<keyword evidence="6" id="KW-0030">Aminoacyl-tRNA synthetase</keyword>
<dbReference type="Proteomes" id="UP000015961">
    <property type="component" value="Unassembled WGS sequence"/>
</dbReference>
<keyword evidence="5" id="KW-0648">Protein biosynthesis</keyword>
<keyword evidence="10" id="KW-1185">Reference proteome</keyword>
<name>S0P4E6_9ENTE</name>
<dbReference type="PANTHER" id="PTHR42753">
    <property type="entry name" value="MITOCHONDRIAL RIBOSOME PROTEIN L39/PROLYL-TRNA LIGASE FAMILY MEMBER"/>
    <property type="match status" value="1"/>
</dbReference>
<keyword evidence="4" id="KW-0067">ATP-binding</keyword>
<dbReference type="eggNOG" id="COG0442">
    <property type="taxonomic scope" value="Bacteria"/>
</dbReference>
<evidence type="ECO:0000256" key="7">
    <source>
        <dbReference type="NCBIfam" id="TIGR00409"/>
    </source>
</evidence>
<dbReference type="GO" id="GO:0016740">
    <property type="term" value="F:transferase activity"/>
    <property type="evidence" value="ECO:0007669"/>
    <property type="project" value="UniProtKB-ARBA"/>
</dbReference>
<accession>S0P4E6</accession>
<dbReference type="STRING" id="1140003.OMY_01262"/>
<dbReference type="NCBIfam" id="TIGR00409">
    <property type="entry name" value="proS_fam_II"/>
    <property type="match status" value="1"/>
</dbReference>
<dbReference type="GO" id="GO:0005524">
    <property type="term" value="F:ATP binding"/>
    <property type="evidence" value="ECO:0007669"/>
    <property type="project" value="UniProtKB-KW"/>
</dbReference>
<dbReference type="Gene3D" id="3.30.930.10">
    <property type="entry name" value="Bira Bifunctional Protein, Domain 2"/>
    <property type="match status" value="2"/>
</dbReference>
<dbReference type="GO" id="GO:0140096">
    <property type="term" value="F:catalytic activity, acting on a protein"/>
    <property type="evidence" value="ECO:0007669"/>
    <property type="project" value="UniProtKB-ARBA"/>
</dbReference>
<dbReference type="InterPro" id="IPR002314">
    <property type="entry name" value="aa-tRNA-synt_IIb"/>
</dbReference>
<evidence type="ECO:0000256" key="5">
    <source>
        <dbReference type="ARBA" id="ARBA00022917"/>
    </source>
</evidence>
<dbReference type="InterPro" id="IPR004154">
    <property type="entry name" value="Anticodon-bd"/>
</dbReference>
<dbReference type="OrthoDB" id="9809052at2"/>
<dbReference type="InterPro" id="IPR045864">
    <property type="entry name" value="aa-tRNA-synth_II/BPL/LPL"/>
</dbReference>
<dbReference type="GO" id="GO:0004827">
    <property type="term" value="F:proline-tRNA ligase activity"/>
    <property type="evidence" value="ECO:0007669"/>
    <property type="project" value="UniProtKB-UniRule"/>
</dbReference>
<reference evidence="9 10" key="1">
    <citation type="submission" date="2013-03" db="EMBL/GenBank/DDBJ databases">
        <title>The Genome Sequence of Enterococcus sulfureus ATCC_49903 (PacBio/Illumina hybrid assembly).</title>
        <authorList>
            <consortium name="The Broad Institute Genomics Platform"/>
            <consortium name="The Broad Institute Genome Sequencing Center for Infectious Disease"/>
            <person name="Earl A."/>
            <person name="Russ C."/>
            <person name="Gilmore M."/>
            <person name="Surin D."/>
            <person name="Walker B."/>
            <person name="Young S."/>
            <person name="Zeng Q."/>
            <person name="Gargeya S."/>
            <person name="Fitzgerald M."/>
            <person name="Haas B."/>
            <person name="Abouelleil A."/>
            <person name="Allen A.W."/>
            <person name="Alvarado L."/>
            <person name="Arachchi H.M."/>
            <person name="Berlin A.M."/>
            <person name="Chapman S.B."/>
            <person name="Gainer-Dewar J."/>
            <person name="Goldberg J."/>
            <person name="Griggs A."/>
            <person name="Gujja S."/>
            <person name="Hansen M."/>
            <person name="Howarth C."/>
            <person name="Imamovic A."/>
            <person name="Ireland A."/>
            <person name="Larimer J."/>
            <person name="McCowan C."/>
            <person name="Murphy C."/>
            <person name="Pearson M."/>
            <person name="Poon T.W."/>
            <person name="Priest M."/>
            <person name="Roberts A."/>
            <person name="Saif S."/>
            <person name="Shea T."/>
            <person name="Sisk P."/>
            <person name="Sykes S."/>
            <person name="Wortman J."/>
            <person name="Nusbaum C."/>
            <person name="Birren B."/>
        </authorList>
    </citation>
    <scope>NUCLEOTIDE SEQUENCE [LARGE SCALE GENOMIC DNA]</scope>
    <source>
        <strain evidence="9 10">ATCC 49903</strain>
    </source>
</reference>
<dbReference type="InterPro" id="IPR050062">
    <property type="entry name" value="Pro-tRNA_synthetase"/>
</dbReference>
<evidence type="ECO:0000313" key="10">
    <source>
        <dbReference type="Proteomes" id="UP000015961"/>
    </source>
</evidence>
<evidence type="ECO:0000256" key="1">
    <source>
        <dbReference type="ARBA" id="ARBA00022490"/>
    </source>
</evidence>
<keyword evidence="1" id="KW-0963">Cytoplasm</keyword>
<dbReference type="InterPro" id="IPR004500">
    <property type="entry name" value="Pro-tRNA-synth_IIa_bac-type"/>
</dbReference>
<dbReference type="EC" id="6.1.1.15" evidence="7"/>
<evidence type="ECO:0000259" key="8">
    <source>
        <dbReference type="PROSITE" id="PS50862"/>
    </source>
</evidence>
<evidence type="ECO:0000256" key="3">
    <source>
        <dbReference type="ARBA" id="ARBA00022741"/>
    </source>
</evidence>
<dbReference type="SUPFAM" id="SSF52954">
    <property type="entry name" value="Class II aaRS ABD-related"/>
    <property type="match status" value="1"/>
</dbReference>
<dbReference type="InterPro" id="IPR036754">
    <property type="entry name" value="YbaK/aa-tRNA-synt-asso_dom_sf"/>
</dbReference>
<organism evidence="9 10">
    <name type="scientific">Enterococcus sulfureus ATCC 49903</name>
    <dbReference type="NCBI Taxonomy" id="1140003"/>
    <lineage>
        <taxon>Bacteria</taxon>
        <taxon>Bacillati</taxon>
        <taxon>Bacillota</taxon>
        <taxon>Bacilli</taxon>
        <taxon>Lactobacillales</taxon>
        <taxon>Enterococcaceae</taxon>
        <taxon>Enterococcus</taxon>
    </lineage>
</organism>
<dbReference type="InterPro" id="IPR006195">
    <property type="entry name" value="aa-tRNA-synth_II"/>
</dbReference>
<evidence type="ECO:0000313" key="9">
    <source>
        <dbReference type="EMBL" id="EOT83693.1"/>
    </source>
</evidence>
<dbReference type="SUPFAM" id="SSF55681">
    <property type="entry name" value="Class II aaRS and biotin synthetases"/>
    <property type="match status" value="1"/>
</dbReference>
<sequence length="557" mass="63139">MKQSKLLIPTRQVADEEIDTVSERLLSQAGYVTKLARGIYAYLPLAERVIQKISRVIQSELSTQDSIKMRMPNLLPHEYSLEECETQVAEKLFSVNDAAGETYMLAPAHERSFMDLIMKEVRSYKELPLSLFQTQMKYRDETHKQRGLIDSREFLMTDVYSFHADQESLDQFYRQMEESIDRILTTCGLTFKVVNGASKRVGAKAMREFIVPTAIGQKEFCYASEGEYAATLAVAVSESDTKKSHATYQPLEEIAEFDIHTTPLNQTIKPLFYRVKEDLVVLLLRADHQVNEEKVKRFFQVPSITPADQETITSFFGDIQTDDFFTTLNQLPIYADQGLSELVNAQFNSHMLARAYRNVNFNRDLQITQFLDIQLVKEGDLALNGQGTLIFDRGISVAQMTKLAPDYARQVGAIFLDDQEQLQTLNMGYYGIGVTRIFALIVELYAMEDKMCWPQAIAPFDVHILPLDITDPFQVELATQVALELDQAGYDLLIDDRETSAADKEHDAALIGCPIQCTIGKKAVEGIVELEIKAKQAVLEVRKEELLTTLSILLQSE</sequence>
<dbReference type="EMBL" id="ASWO01000005">
    <property type="protein sequence ID" value="EOT83693.1"/>
    <property type="molecule type" value="Genomic_DNA"/>
</dbReference>
<dbReference type="AlphaFoldDB" id="S0P4E6"/>
<dbReference type="Gene3D" id="3.40.50.800">
    <property type="entry name" value="Anticodon-binding domain"/>
    <property type="match status" value="1"/>
</dbReference>
<dbReference type="PATRIC" id="fig|1140003.3.peg.1219"/>
<evidence type="ECO:0000256" key="6">
    <source>
        <dbReference type="ARBA" id="ARBA00023146"/>
    </source>
</evidence>
<dbReference type="PROSITE" id="PS50862">
    <property type="entry name" value="AA_TRNA_LIGASE_II"/>
    <property type="match status" value="1"/>
</dbReference>
<dbReference type="InterPro" id="IPR044140">
    <property type="entry name" value="ProRS_anticodon_short"/>
</dbReference>
<proteinExistence type="predicted"/>
<protein>
    <recommendedName>
        <fullName evidence="7">Proline--tRNA ligase</fullName>
        <ecNumber evidence="7">6.1.1.15</ecNumber>
    </recommendedName>
</protein>
<dbReference type="InterPro" id="IPR036621">
    <property type="entry name" value="Anticodon-bd_dom_sf"/>
</dbReference>
<dbReference type="PANTHER" id="PTHR42753:SF2">
    <property type="entry name" value="PROLINE--TRNA LIGASE"/>
    <property type="match status" value="1"/>
</dbReference>
<keyword evidence="3" id="KW-0547">Nucleotide-binding</keyword>
<dbReference type="Pfam" id="PF03129">
    <property type="entry name" value="HGTP_anticodon"/>
    <property type="match status" value="1"/>
</dbReference>
<dbReference type="CDD" id="cd00861">
    <property type="entry name" value="ProRS_anticodon_short"/>
    <property type="match status" value="1"/>
</dbReference>
<comment type="caution">
    <text evidence="9">The sequence shown here is derived from an EMBL/GenBank/DDBJ whole genome shotgun (WGS) entry which is preliminary data.</text>
</comment>
<evidence type="ECO:0000256" key="2">
    <source>
        <dbReference type="ARBA" id="ARBA00022598"/>
    </source>
</evidence>
<dbReference type="GO" id="GO:0006433">
    <property type="term" value="P:prolyl-tRNA aminoacylation"/>
    <property type="evidence" value="ECO:0007669"/>
    <property type="project" value="UniProtKB-UniRule"/>
</dbReference>